<gene>
    <name evidence="1" type="ORF">OUZ56_028547</name>
</gene>
<protein>
    <submittedName>
        <fullName evidence="1">Uncharacterized protein</fullName>
    </submittedName>
</protein>
<proteinExistence type="predicted"/>
<name>A0ABR0B470_9CRUS</name>
<comment type="caution">
    <text evidence="1">The sequence shown here is derived from an EMBL/GenBank/DDBJ whole genome shotgun (WGS) entry which is preliminary data.</text>
</comment>
<keyword evidence="2" id="KW-1185">Reference proteome</keyword>
<dbReference type="Proteomes" id="UP001234178">
    <property type="component" value="Unassembled WGS sequence"/>
</dbReference>
<dbReference type="EMBL" id="JAOYFB010000040">
    <property type="protein sequence ID" value="KAK4036493.1"/>
    <property type="molecule type" value="Genomic_DNA"/>
</dbReference>
<evidence type="ECO:0000313" key="1">
    <source>
        <dbReference type="EMBL" id="KAK4036493.1"/>
    </source>
</evidence>
<sequence length="136" mass="15773">MDESSKRTGVHQKSMKNFECRGSHFDNITSTTHYPATCYPLIHTLRKPKNFTIEPSFDATMPSISIFSVYVQYLCHFMFTEVYNGRTKCLLSVLLLLKSKWIKSCDWNFSLRPRKTTTKQTRFSCCGTFAVEKDSC</sequence>
<evidence type="ECO:0000313" key="2">
    <source>
        <dbReference type="Proteomes" id="UP001234178"/>
    </source>
</evidence>
<reference evidence="1 2" key="1">
    <citation type="journal article" date="2023" name="Nucleic Acids Res.">
        <title>The hologenome of Daphnia magna reveals possible DNA methylation and microbiome-mediated evolution of the host genome.</title>
        <authorList>
            <person name="Chaturvedi A."/>
            <person name="Li X."/>
            <person name="Dhandapani V."/>
            <person name="Marshall H."/>
            <person name="Kissane S."/>
            <person name="Cuenca-Cambronero M."/>
            <person name="Asole G."/>
            <person name="Calvet F."/>
            <person name="Ruiz-Romero M."/>
            <person name="Marangio P."/>
            <person name="Guigo R."/>
            <person name="Rago D."/>
            <person name="Mirbahai L."/>
            <person name="Eastwood N."/>
            <person name="Colbourne J.K."/>
            <person name="Zhou J."/>
            <person name="Mallon E."/>
            <person name="Orsini L."/>
        </authorList>
    </citation>
    <scope>NUCLEOTIDE SEQUENCE [LARGE SCALE GENOMIC DNA]</scope>
    <source>
        <strain evidence="1">LRV0_1</strain>
    </source>
</reference>
<organism evidence="1 2">
    <name type="scientific">Daphnia magna</name>
    <dbReference type="NCBI Taxonomy" id="35525"/>
    <lineage>
        <taxon>Eukaryota</taxon>
        <taxon>Metazoa</taxon>
        <taxon>Ecdysozoa</taxon>
        <taxon>Arthropoda</taxon>
        <taxon>Crustacea</taxon>
        <taxon>Branchiopoda</taxon>
        <taxon>Diplostraca</taxon>
        <taxon>Cladocera</taxon>
        <taxon>Anomopoda</taxon>
        <taxon>Daphniidae</taxon>
        <taxon>Daphnia</taxon>
    </lineage>
</organism>
<accession>A0ABR0B470</accession>